<comment type="caution">
    <text evidence="8">The sequence shown here is derived from an EMBL/GenBank/DDBJ whole genome shotgun (WGS) entry which is preliminary data.</text>
</comment>
<dbReference type="GO" id="GO:0005886">
    <property type="term" value="C:plasma membrane"/>
    <property type="evidence" value="ECO:0007669"/>
    <property type="project" value="UniProtKB-SubCell"/>
</dbReference>
<comment type="similarity">
    <text evidence="7">Belongs to the CrgA family.</text>
</comment>
<accession>A0A4Q7NVG5</accession>
<keyword evidence="9" id="KW-1185">Reference proteome</keyword>
<evidence type="ECO:0000256" key="6">
    <source>
        <dbReference type="ARBA" id="ARBA00023306"/>
    </source>
</evidence>
<dbReference type="HAMAP" id="MF_00631">
    <property type="entry name" value="CrgA"/>
    <property type="match status" value="1"/>
</dbReference>
<organism evidence="8 9">
    <name type="scientific">Motilibacter rhizosphaerae</name>
    <dbReference type="NCBI Taxonomy" id="598652"/>
    <lineage>
        <taxon>Bacteria</taxon>
        <taxon>Bacillati</taxon>
        <taxon>Actinomycetota</taxon>
        <taxon>Actinomycetes</taxon>
        <taxon>Motilibacterales</taxon>
        <taxon>Motilibacteraceae</taxon>
        <taxon>Motilibacter</taxon>
    </lineage>
</organism>
<keyword evidence="3 7" id="KW-0812">Transmembrane</keyword>
<evidence type="ECO:0000313" key="9">
    <source>
        <dbReference type="Proteomes" id="UP000293638"/>
    </source>
</evidence>
<evidence type="ECO:0000256" key="7">
    <source>
        <dbReference type="HAMAP-Rule" id="MF_00631"/>
    </source>
</evidence>
<evidence type="ECO:0000256" key="2">
    <source>
        <dbReference type="ARBA" id="ARBA00022618"/>
    </source>
</evidence>
<sequence>MPKSRLRRRAAYTPPQERLAAVKVGNPRWLVPVMLACFIVGLLWIVVYYVSQTSYPISAIGGWNMLVGFGLILVGFVLSMRWR</sequence>
<feature type="transmembrane region" description="Helical" evidence="7">
    <location>
        <begin position="57"/>
        <end position="78"/>
    </location>
</feature>
<gene>
    <name evidence="7" type="primary">crgA</name>
    <name evidence="8" type="ORF">EV189_0477</name>
</gene>
<keyword evidence="4 7" id="KW-1133">Transmembrane helix</keyword>
<evidence type="ECO:0000256" key="1">
    <source>
        <dbReference type="ARBA" id="ARBA00022475"/>
    </source>
</evidence>
<name>A0A4Q7NVG5_9ACTN</name>
<keyword evidence="6 7" id="KW-0131">Cell cycle</keyword>
<protein>
    <recommendedName>
        <fullName evidence="7">Cell division protein CrgA</fullName>
    </recommendedName>
</protein>
<dbReference type="RefSeq" id="WP_130491335.1">
    <property type="nucleotide sequence ID" value="NZ_SGXD01000001.1"/>
</dbReference>
<keyword evidence="2 7" id="KW-0132">Cell division</keyword>
<dbReference type="EMBL" id="SGXD01000001">
    <property type="protein sequence ID" value="RZS91241.1"/>
    <property type="molecule type" value="Genomic_DNA"/>
</dbReference>
<reference evidence="8 9" key="1">
    <citation type="submission" date="2019-02" db="EMBL/GenBank/DDBJ databases">
        <title>Genomic Encyclopedia of Type Strains, Phase IV (KMG-IV): sequencing the most valuable type-strain genomes for metagenomic binning, comparative biology and taxonomic classification.</title>
        <authorList>
            <person name="Goeker M."/>
        </authorList>
    </citation>
    <scope>NUCLEOTIDE SEQUENCE [LARGE SCALE GENOMIC DNA]</scope>
    <source>
        <strain evidence="8 9">DSM 45622</strain>
    </source>
</reference>
<dbReference type="AlphaFoldDB" id="A0A4Q7NVG5"/>
<comment type="subcellular location">
    <subcellularLocation>
        <location evidence="7">Cell membrane</location>
        <topology evidence="7">Multi-pass membrane protein</topology>
    </subcellularLocation>
</comment>
<keyword evidence="1 7" id="KW-1003">Cell membrane</keyword>
<dbReference type="Pfam" id="PF06781">
    <property type="entry name" value="CrgA"/>
    <property type="match status" value="1"/>
</dbReference>
<comment type="function">
    <text evidence="7">Involved in cell division.</text>
</comment>
<evidence type="ECO:0000256" key="5">
    <source>
        <dbReference type="ARBA" id="ARBA00023136"/>
    </source>
</evidence>
<dbReference type="Proteomes" id="UP000293638">
    <property type="component" value="Unassembled WGS sequence"/>
</dbReference>
<evidence type="ECO:0000256" key="3">
    <source>
        <dbReference type="ARBA" id="ARBA00022692"/>
    </source>
</evidence>
<evidence type="ECO:0000313" key="8">
    <source>
        <dbReference type="EMBL" id="RZS91241.1"/>
    </source>
</evidence>
<dbReference type="InterPro" id="IPR009619">
    <property type="entry name" value="CrgA"/>
</dbReference>
<dbReference type="NCBIfam" id="NF002595">
    <property type="entry name" value="PRK02251.2-1"/>
    <property type="match status" value="1"/>
</dbReference>
<dbReference type="GO" id="GO:0051301">
    <property type="term" value="P:cell division"/>
    <property type="evidence" value="ECO:0007669"/>
    <property type="project" value="UniProtKB-UniRule"/>
</dbReference>
<keyword evidence="5 7" id="KW-0472">Membrane</keyword>
<evidence type="ECO:0000256" key="4">
    <source>
        <dbReference type="ARBA" id="ARBA00022989"/>
    </source>
</evidence>
<proteinExistence type="inferred from homology"/>
<feature type="transmembrane region" description="Helical" evidence="7">
    <location>
        <begin position="29"/>
        <end position="51"/>
    </location>
</feature>
<dbReference type="OrthoDB" id="5189646at2"/>